<geneLocation type="plasmid" evidence="1">
    <name>pB-3002cz</name>
</geneLocation>
<dbReference type="AlphaFoldDB" id="A0A0C5H2U0"/>
<reference evidence="1" key="1">
    <citation type="journal article" date="2015" name="Antimicrob. Agents Chemother.">
        <title>Complete nucleotide sequences of two NDM-1-encoding plasmids from the same sequence type 11 Klebsiella pneumoniae strain.</title>
        <authorList>
            <person name="Studentova V."/>
            <person name="Dobiasova H."/>
            <person name="Hedlova D."/>
            <person name="Dolejska M."/>
            <person name="Papagiannitsis C.C."/>
            <person name="Hrabak J."/>
        </authorList>
    </citation>
    <scope>NUCLEOTIDE SEQUENCE</scope>
    <source>
        <strain evidence="1">Kpn-3002cz</strain>
        <plasmid evidence="1">pB-3002cz</plasmid>
    </source>
</reference>
<protein>
    <submittedName>
        <fullName evidence="1">Uncharacterized protein</fullName>
    </submittedName>
</protein>
<accession>A0A0C5H2U0</accession>
<dbReference type="RefSeq" id="WP_015632421.1">
    <property type="nucleotide sequence ID" value="NZ_CABFWU010000003.1"/>
</dbReference>
<organism evidence="1">
    <name type="scientific">Klebsiella pneumoniae</name>
    <dbReference type="NCBI Taxonomy" id="573"/>
    <lineage>
        <taxon>Bacteria</taxon>
        <taxon>Pseudomonadati</taxon>
        <taxon>Pseudomonadota</taxon>
        <taxon>Gammaproteobacteria</taxon>
        <taxon>Enterobacterales</taxon>
        <taxon>Enterobacteriaceae</taxon>
        <taxon>Klebsiella/Raoultella group</taxon>
        <taxon>Klebsiella</taxon>
        <taxon>Klebsiella pneumoniae complex</taxon>
    </lineage>
</organism>
<keyword evidence="1" id="KW-0614">Plasmid</keyword>
<dbReference type="EMBL" id="KJ958926">
    <property type="protein sequence ID" value="AJP18454.1"/>
    <property type="molecule type" value="Genomic_DNA"/>
</dbReference>
<proteinExistence type="predicted"/>
<name>A0A0C5H2U0_KLEPN</name>
<dbReference type="PATRIC" id="fig|573.1921.peg.5848"/>
<sequence>MNKVLYLTLSLLTFPIIASASSSVNDVVSEQYLISISNQLKEISSDIKLQNTMLEDKHHNRCYWEGKAYSAGAVHTDNAQSYVCREQNNARVWELMSADGSAK</sequence>
<evidence type="ECO:0000313" key="1">
    <source>
        <dbReference type="EMBL" id="AJP18454.1"/>
    </source>
</evidence>